<sequence>MSILECRGSLPVSRAVELMGVSRSGYYRWLHTRNMIQPTESDLLITEEIQRIALDYPRYGYRRAWVELGNRGFIVSRKKVYMLMRQYNLLCVRRRYRVCTTDSNHDKPVYENLAGGMRVSGINQLWVADITYIQLSREFVYLAVVIDVYSRRCVGWQLSHSIDTRLTLGALHNALETRRTELGGLVHHSDQGVQYASKEYVECLLEHGIRVSMSRRGNPYDNAFAESFMKTLKYEEVYLNEYETFKDAMENIERFIDEVYNQKRLHSSIGYQSPIEYEKTLNTNIVP</sequence>
<dbReference type="Pfam" id="PF13276">
    <property type="entry name" value="HTH_21"/>
    <property type="match status" value="1"/>
</dbReference>
<dbReference type="eggNOG" id="arCOG10339">
    <property type="taxonomic scope" value="Archaea"/>
</dbReference>
<dbReference type="PANTHER" id="PTHR46889">
    <property type="entry name" value="TRANSPOSASE INSF FOR INSERTION SEQUENCE IS3B-RELATED"/>
    <property type="match status" value="1"/>
</dbReference>
<reference evidence="4" key="4">
    <citation type="journal article" date="2011" name="PLoS ONE">
        <title>Genome sequence of a mesophilic hydrogenotrophic methanogen Methanocella paludicola, the first cultivated representative of the order Methanocellales.</title>
        <authorList>
            <person name="Sakai S."/>
            <person name="Takaki Y."/>
            <person name="Shimamura S."/>
            <person name="Sekine M."/>
            <person name="Tajima T."/>
            <person name="Kosugi H."/>
            <person name="Ichikawa N."/>
            <person name="Tasumi E."/>
            <person name="Hiraki A.T."/>
            <person name="Shimizu A."/>
            <person name="Kato Y."/>
            <person name="Nishiko R."/>
            <person name="Mori K."/>
            <person name="Fujita N."/>
            <person name="Imachi H."/>
            <person name="Takai K."/>
        </authorList>
    </citation>
    <scope>NUCLEOTIDE SEQUENCE [LARGE SCALE GENOMIC DNA]</scope>
    <source>
        <strain evidence="4">DSM 17711 / JCM 13418 / NBRC 101707 / SANAE</strain>
    </source>
</reference>
<accession>D1YV08</accession>
<reference evidence="2 4" key="2">
    <citation type="journal article" date="2008" name="Int. J. Syst. Evol. Microbiol.">
        <title>Methanocella paludicola gen. nov., sp. nov., a methane-producing archaeon, the first isolate of the lineage 'Rice Cluster I', and proposal of the new archaeal order Methanocellales ord. nov.</title>
        <authorList>
            <person name="Sakai S."/>
            <person name="Imachi H."/>
            <person name="Hanada S."/>
            <person name="Ohashi A."/>
            <person name="Harada H."/>
            <person name="Kamagata Y."/>
        </authorList>
    </citation>
    <scope>NUCLEOTIDE SEQUENCE [LARGE SCALE GENOMIC DNA]</scope>
    <source>
        <strain evidence="4">DSM 17711 / JCM 13418 / NBRC 101707 / SANAE</strain>
        <strain evidence="2">SANAE</strain>
    </source>
</reference>
<reference evidence="2 4" key="1">
    <citation type="journal article" date="2007" name="Appl. Environ. Microbiol.">
        <title>Isolation of key methanogens for global methane emission from rice paddy fields: a novel isolate affiliated with the clone cluster rice cluster I.</title>
        <authorList>
            <person name="Sakai S."/>
            <person name="Imachi H."/>
            <person name="Sekiguchi Y."/>
            <person name="Ohashi A."/>
            <person name="Harada H."/>
            <person name="Kamagata Y."/>
        </authorList>
    </citation>
    <scope>NUCLEOTIDE SEQUENCE [LARGE SCALE GENOMIC DNA]</scope>
    <source>
        <strain evidence="4">DSM 17711 / JCM 13418 / NBRC 101707 / SANAE</strain>
        <strain evidence="2">SANAE</strain>
    </source>
</reference>
<dbReference type="GO" id="GO:0003676">
    <property type="term" value="F:nucleic acid binding"/>
    <property type="evidence" value="ECO:0007669"/>
    <property type="project" value="InterPro"/>
</dbReference>
<keyword evidence="4" id="KW-1185">Reference proteome</keyword>
<dbReference type="PROSITE" id="PS50994">
    <property type="entry name" value="INTEGRASE"/>
    <property type="match status" value="1"/>
</dbReference>
<dbReference type="InterPro" id="IPR048020">
    <property type="entry name" value="Transpos_IS3"/>
</dbReference>
<dbReference type="AlphaFoldDB" id="D1YV08"/>
<proteinExistence type="predicted"/>
<dbReference type="STRING" id="304371.MCP_0208"/>
<protein>
    <submittedName>
        <fullName evidence="2">Putative transposase orfB for insertion sequence element</fullName>
    </submittedName>
</protein>
<gene>
    <name evidence="2" type="ordered locus">MCP_0208</name>
    <name evidence="3" type="ordered locus">MCP_1923</name>
</gene>
<dbReference type="InterPro" id="IPR050900">
    <property type="entry name" value="Transposase_IS3/IS150/IS904"/>
</dbReference>
<dbReference type="Gene3D" id="3.30.420.10">
    <property type="entry name" value="Ribonuclease H-like superfamily/Ribonuclease H"/>
    <property type="match status" value="1"/>
</dbReference>
<reference evidence="2" key="3">
    <citation type="submission" date="2009-06" db="EMBL/GenBank/DDBJ databases">
        <title>Complete Genome Sequence of the Mesophilic Hydrogenotrophic Methanogenic Archaea, Methanocella paludicola.</title>
        <authorList>
            <person name="Sakai S."/>
            <person name="Takaki Y."/>
            <person name="Shimamura S."/>
            <person name="Sekine M."/>
            <person name="Tajima T."/>
            <person name="Kosugi H."/>
            <person name="Ichikawa N."/>
            <person name="Tasumi E."/>
            <person name="Hiraki A."/>
            <person name="Shimizu A."/>
            <person name="Kato Y."/>
            <person name="Nishiko R."/>
            <person name="Ito M."/>
            <person name="Mori K."/>
            <person name="Fujita N."/>
            <person name="Imachi H."/>
            <person name="Takai K."/>
        </authorList>
    </citation>
    <scope>NUCLEOTIDE SEQUENCE</scope>
    <source>
        <strain evidence="2">SANAE</strain>
    </source>
</reference>
<dbReference type="InterPro" id="IPR025948">
    <property type="entry name" value="HTH-like_dom"/>
</dbReference>
<dbReference type="Pfam" id="PF00665">
    <property type="entry name" value="rve"/>
    <property type="match status" value="1"/>
</dbReference>
<name>D1YV08_METPS</name>
<dbReference type="NCBIfam" id="NF033516">
    <property type="entry name" value="transpos_IS3"/>
    <property type="match status" value="1"/>
</dbReference>
<evidence type="ECO:0000313" key="3">
    <source>
        <dbReference type="EMBL" id="BAI61995.1"/>
    </source>
</evidence>
<feature type="domain" description="Integrase catalytic" evidence="1">
    <location>
        <begin position="104"/>
        <end position="282"/>
    </location>
</feature>
<dbReference type="Proteomes" id="UP000001882">
    <property type="component" value="Chromosome"/>
</dbReference>
<dbReference type="InterPro" id="IPR001584">
    <property type="entry name" value="Integrase_cat-core"/>
</dbReference>
<dbReference type="PATRIC" id="fig|304371.9.peg.1965"/>
<dbReference type="PANTHER" id="PTHR46889:SF7">
    <property type="entry name" value="TRANSPOSASE FOR INSERTION SEQUENCE ELEMENT IS904"/>
    <property type="match status" value="1"/>
</dbReference>
<dbReference type="Pfam" id="PF13333">
    <property type="entry name" value="rve_2"/>
    <property type="match status" value="1"/>
</dbReference>
<organism evidence="2 4">
    <name type="scientific">Methanocella paludicola (strain DSM 17711 / JCM 13418 / NBRC 101707 / SANAE)</name>
    <dbReference type="NCBI Taxonomy" id="304371"/>
    <lineage>
        <taxon>Archaea</taxon>
        <taxon>Methanobacteriati</taxon>
        <taxon>Methanobacteriota</taxon>
        <taxon>Stenosarchaea group</taxon>
        <taxon>Methanomicrobia</taxon>
        <taxon>Methanocellales</taxon>
        <taxon>Methanocellaceae</taxon>
        <taxon>Methanocella</taxon>
    </lineage>
</organism>
<dbReference type="EMBL" id="AP011532">
    <property type="protein sequence ID" value="BAI61995.1"/>
    <property type="molecule type" value="Genomic_DNA"/>
</dbReference>
<dbReference type="SUPFAM" id="SSF53098">
    <property type="entry name" value="Ribonuclease H-like"/>
    <property type="match status" value="1"/>
</dbReference>
<dbReference type="KEGG" id="mpd:MCP_0208"/>
<evidence type="ECO:0000259" key="1">
    <source>
        <dbReference type="PROSITE" id="PS50994"/>
    </source>
</evidence>
<dbReference type="KEGG" id="mpd:MCP_1923"/>
<dbReference type="InterPro" id="IPR036397">
    <property type="entry name" value="RNaseH_sf"/>
</dbReference>
<evidence type="ECO:0000313" key="4">
    <source>
        <dbReference type="Proteomes" id="UP000001882"/>
    </source>
</evidence>
<evidence type="ECO:0000313" key="2">
    <source>
        <dbReference type="EMBL" id="BAI60280.1"/>
    </source>
</evidence>
<dbReference type="GO" id="GO:0015074">
    <property type="term" value="P:DNA integration"/>
    <property type="evidence" value="ECO:0007669"/>
    <property type="project" value="InterPro"/>
</dbReference>
<dbReference type="EMBL" id="AP011532">
    <property type="protein sequence ID" value="BAI60280.1"/>
    <property type="molecule type" value="Genomic_DNA"/>
</dbReference>
<dbReference type="InterPro" id="IPR012337">
    <property type="entry name" value="RNaseH-like_sf"/>
</dbReference>